<feature type="domain" description="Beta-ketoacyl synthase-like N-terminal" evidence="1">
    <location>
        <begin position="23"/>
        <end position="220"/>
    </location>
</feature>
<protein>
    <submittedName>
        <fullName evidence="2">Beta-ketoacyl synthase chain length factor</fullName>
    </submittedName>
</protein>
<reference evidence="2 3" key="1">
    <citation type="submission" date="2022-01" db="EMBL/GenBank/DDBJ databases">
        <title>Whole genome-based taxonomy of the Shewanellaceae.</title>
        <authorList>
            <person name="Martin-Rodriguez A.J."/>
        </authorList>
    </citation>
    <scope>NUCLEOTIDE SEQUENCE [LARGE SCALE GENOMIC DNA]</scope>
    <source>
        <strain evidence="2 3">DSM 17177</strain>
    </source>
</reference>
<evidence type="ECO:0000313" key="3">
    <source>
        <dbReference type="Proteomes" id="UP001203423"/>
    </source>
</evidence>
<dbReference type="EMBL" id="JAKIKS010000027">
    <property type="protein sequence ID" value="MCL1124606.1"/>
    <property type="molecule type" value="Genomic_DNA"/>
</dbReference>
<dbReference type="Proteomes" id="UP001203423">
    <property type="component" value="Unassembled WGS sequence"/>
</dbReference>
<sequence length="240" mass="26434">MRLTFDIISWGAWSPLYQQALDWRHWQAPTGVQLPPALTPKLQQVSPNQRRRLSPLTKILLAAAFQAQPPSQCRSIFASQHGEINRTMSLLNDITHKNSLSPTSFSQSVHNTASGIFSILTHNQAASTAIAAGSSSLSQAFIEAYGLLHENAEPILLVYGDEPVPAIFKEFNCQPEWPIAMAFVLTKQSSNTRVAKLTVDTVNSQKTDTTLHYGQMLQALACRSPLAGIIANQHWSINCD</sequence>
<dbReference type="RefSeq" id="WP_248939883.1">
    <property type="nucleotide sequence ID" value="NZ_JAKIKS010000027.1"/>
</dbReference>
<dbReference type="Pfam" id="PF13723">
    <property type="entry name" value="Ketoacyl-synt_2"/>
    <property type="match status" value="1"/>
</dbReference>
<accession>A0ABT0LA60</accession>
<name>A0ABT0LA60_9GAMM</name>
<keyword evidence="3" id="KW-1185">Reference proteome</keyword>
<evidence type="ECO:0000313" key="2">
    <source>
        <dbReference type="EMBL" id="MCL1124606.1"/>
    </source>
</evidence>
<evidence type="ECO:0000259" key="1">
    <source>
        <dbReference type="Pfam" id="PF13723"/>
    </source>
</evidence>
<dbReference type="InterPro" id="IPR016039">
    <property type="entry name" value="Thiolase-like"/>
</dbReference>
<dbReference type="InterPro" id="IPR014030">
    <property type="entry name" value="Ketoacyl_synth_N"/>
</dbReference>
<comment type="caution">
    <text evidence="2">The sequence shown here is derived from an EMBL/GenBank/DDBJ whole genome shotgun (WGS) entry which is preliminary data.</text>
</comment>
<dbReference type="Gene3D" id="3.40.47.10">
    <property type="match status" value="1"/>
</dbReference>
<dbReference type="SUPFAM" id="SSF53901">
    <property type="entry name" value="Thiolase-like"/>
    <property type="match status" value="1"/>
</dbReference>
<gene>
    <name evidence="2" type="ORF">L2764_08985</name>
</gene>
<proteinExistence type="predicted"/>
<organism evidence="2 3">
    <name type="scientific">Shewanella surugensis</name>
    <dbReference type="NCBI Taxonomy" id="212020"/>
    <lineage>
        <taxon>Bacteria</taxon>
        <taxon>Pseudomonadati</taxon>
        <taxon>Pseudomonadota</taxon>
        <taxon>Gammaproteobacteria</taxon>
        <taxon>Alteromonadales</taxon>
        <taxon>Shewanellaceae</taxon>
        <taxon>Shewanella</taxon>
    </lineage>
</organism>